<evidence type="ECO:0000313" key="2">
    <source>
        <dbReference type="Proteomes" id="UP001177021"/>
    </source>
</evidence>
<name>A0ACB0IWE3_TRIPR</name>
<evidence type="ECO:0000313" key="1">
    <source>
        <dbReference type="EMBL" id="CAJ2636903.1"/>
    </source>
</evidence>
<proteinExistence type="predicted"/>
<dbReference type="Proteomes" id="UP001177021">
    <property type="component" value="Unassembled WGS sequence"/>
</dbReference>
<gene>
    <name evidence="1" type="ORF">MILVUS5_LOCUS7328</name>
</gene>
<keyword evidence="2" id="KW-1185">Reference proteome</keyword>
<reference evidence="1" key="1">
    <citation type="submission" date="2023-10" db="EMBL/GenBank/DDBJ databases">
        <authorList>
            <person name="Rodriguez Cubillos JULIANA M."/>
            <person name="De Vega J."/>
        </authorList>
    </citation>
    <scope>NUCLEOTIDE SEQUENCE</scope>
</reference>
<protein>
    <submittedName>
        <fullName evidence="1">Uncharacterized protein</fullName>
    </submittedName>
</protein>
<sequence>MEHEEDRLSSMSKTILHNILSKLPMKDAARTSVLSKAWLETWGRYCAEEKYIETLRLCEEENAEVL</sequence>
<organism evidence="1 2">
    <name type="scientific">Trifolium pratense</name>
    <name type="common">Red clover</name>
    <dbReference type="NCBI Taxonomy" id="57577"/>
    <lineage>
        <taxon>Eukaryota</taxon>
        <taxon>Viridiplantae</taxon>
        <taxon>Streptophyta</taxon>
        <taxon>Embryophyta</taxon>
        <taxon>Tracheophyta</taxon>
        <taxon>Spermatophyta</taxon>
        <taxon>Magnoliopsida</taxon>
        <taxon>eudicotyledons</taxon>
        <taxon>Gunneridae</taxon>
        <taxon>Pentapetalae</taxon>
        <taxon>rosids</taxon>
        <taxon>fabids</taxon>
        <taxon>Fabales</taxon>
        <taxon>Fabaceae</taxon>
        <taxon>Papilionoideae</taxon>
        <taxon>50 kb inversion clade</taxon>
        <taxon>NPAAA clade</taxon>
        <taxon>Hologalegina</taxon>
        <taxon>IRL clade</taxon>
        <taxon>Trifolieae</taxon>
        <taxon>Trifolium</taxon>
    </lineage>
</organism>
<dbReference type="EMBL" id="CASHSV030000013">
    <property type="protein sequence ID" value="CAJ2636903.1"/>
    <property type="molecule type" value="Genomic_DNA"/>
</dbReference>
<comment type="caution">
    <text evidence="1">The sequence shown here is derived from an EMBL/GenBank/DDBJ whole genome shotgun (WGS) entry which is preliminary data.</text>
</comment>
<accession>A0ACB0IWE3</accession>